<dbReference type="AlphaFoldDB" id="A0A1Q8C8W7"/>
<dbReference type="STRING" id="1912961.BU204_31325"/>
<organism evidence="3 4">
    <name type="scientific">Actinophytocola xanthii</name>
    <dbReference type="NCBI Taxonomy" id="1912961"/>
    <lineage>
        <taxon>Bacteria</taxon>
        <taxon>Bacillati</taxon>
        <taxon>Actinomycetota</taxon>
        <taxon>Actinomycetes</taxon>
        <taxon>Pseudonocardiales</taxon>
        <taxon>Pseudonocardiaceae</taxon>
    </lineage>
</organism>
<dbReference type="RefSeq" id="WP_075129399.1">
    <property type="nucleotide sequence ID" value="NZ_MSIE01000073.1"/>
</dbReference>
<name>A0A1Q8C8W7_9PSEU</name>
<evidence type="ECO:0000259" key="2">
    <source>
        <dbReference type="Pfam" id="PF13349"/>
    </source>
</evidence>
<evidence type="ECO:0000313" key="4">
    <source>
        <dbReference type="Proteomes" id="UP000185596"/>
    </source>
</evidence>
<accession>A0A1Q8C8W7</accession>
<evidence type="ECO:0000256" key="1">
    <source>
        <dbReference type="SAM" id="MobiDB-lite"/>
    </source>
</evidence>
<evidence type="ECO:0000313" key="3">
    <source>
        <dbReference type="EMBL" id="OLF10788.1"/>
    </source>
</evidence>
<feature type="domain" description="DUF4097" evidence="2">
    <location>
        <begin position="120"/>
        <end position="274"/>
    </location>
</feature>
<keyword evidence="4" id="KW-1185">Reference proteome</keyword>
<sequence>MSEGNAFGGVEAEDLVRRQSFEVEGPVELDLGIGAGRIEVRLVEEPGVHVEVRHDSREAHPFAEGVSSLMSWIGTQFGNLEPTEGSLTAEAVRQTRIDYTPGRLVVRAPKDMHLRNIGVAVSVRAPVGSHVSARSSSGALRVSGSAGRLQLGTGTGRVETDQATGTAKVDSGSGVVRLGAMTEGVRVKTGGGDVEIAAVGGAGTVVTGGGDVWLGTVDGDVLVRTGSGNLTIANALAGQLELHSGSGAIRIGIRPGNRAEIDLSSGSGEARSDLDLSTTPPETAPPLRIRGRTGSGSALVTTALD</sequence>
<reference evidence="3 4" key="1">
    <citation type="submission" date="2016-12" db="EMBL/GenBank/DDBJ databases">
        <title>The draft genome sequence of Actinophytocola sp. 11-183.</title>
        <authorList>
            <person name="Wang W."/>
            <person name="Yuan L."/>
        </authorList>
    </citation>
    <scope>NUCLEOTIDE SEQUENCE [LARGE SCALE GENOMIC DNA]</scope>
    <source>
        <strain evidence="3 4">11-183</strain>
    </source>
</reference>
<dbReference type="InterPro" id="IPR025164">
    <property type="entry name" value="Toastrack_DUF4097"/>
</dbReference>
<proteinExistence type="predicted"/>
<comment type="caution">
    <text evidence="3">The sequence shown here is derived from an EMBL/GenBank/DDBJ whole genome shotgun (WGS) entry which is preliminary data.</text>
</comment>
<feature type="region of interest" description="Disordered" evidence="1">
    <location>
        <begin position="262"/>
        <end position="305"/>
    </location>
</feature>
<dbReference type="Proteomes" id="UP000185596">
    <property type="component" value="Unassembled WGS sequence"/>
</dbReference>
<dbReference type="Pfam" id="PF13349">
    <property type="entry name" value="DUF4097"/>
    <property type="match status" value="1"/>
</dbReference>
<gene>
    <name evidence="3" type="ORF">BU204_31325</name>
</gene>
<protein>
    <recommendedName>
        <fullName evidence="2">DUF4097 domain-containing protein</fullName>
    </recommendedName>
</protein>
<dbReference type="OrthoDB" id="3677688at2"/>
<feature type="compositionally biased region" description="Polar residues" evidence="1">
    <location>
        <begin position="295"/>
        <end position="305"/>
    </location>
</feature>
<dbReference type="EMBL" id="MSIE01000073">
    <property type="protein sequence ID" value="OLF10788.1"/>
    <property type="molecule type" value="Genomic_DNA"/>
</dbReference>